<dbReference type="Gene3D" id="1.10.357.10">
    <property type="entry name" value="Tetracycline Repressor, domain 2"/>
    <property type="match status" value="1"/>
</dbReference>
<evidence type="ECO:0000313" key="7">
    <source>
        <dbReference type="Proteomes" id="UP000515728"/>
    </source>
</evidence>
<gene>
    <name evidence="6" type="ORF">H6H00_19635</name>
</gene>
<keyword evidence="3" id="KW-0804">Transcription</keyword>
<accession>A0A7G7MCC8</accession>
<dbReference type="Pfam" id="PF00440">
    <property type="entry name" value="TetR_N"/>
    <property type="match status" value="1"/>
</dbReference>
<dbReference type="SUPFAM" id="SSF48498">
    <property type="entry name" value="Tetracyclin repressor-like, C-terminal domain"/>
    <property type="match status" value="1"/>
</dbReference>
<feature type="DNA-binding region" description="H-T-H motif" evidence="4">
    <location>
        <begin position="49"/>
        <end position="68"/>
    </location>
</feature>
<dbReference type="InterPro" id="IPR050109">
    <property type="entry name" value="HTH-type_TetR-like_transc_reg"/>
</dbReference>
<evidence type="ECO:0000256" key="2">
    <source>
        <dbReference type="ARBA" id="ARBA00023125"/>
    </source>
</evidence>
<feature type="domain" description="HTH tetR-type" evidence="5">
    <location>
        <begin position="26"/>
        <end position="86"/>
    </location>
</feature>
<dbReference type="GO" id="GO:0000976">
    <property type="term" value="F:transcription cis-regulatory region binding"/>
    <property type="evidence" value="ECO:0007669"/>
    <property type="project" value="TreeGrafter"/>
</dbReference>
<dbReference type="PROSITE" id="PS50977">
    <property type="entry name" value="HTH_TETR_2"/>
    <property type="match status" value="1"/>
</dbReference>
<dbReference type="KEGG" id="ppel:H6H00_19635"/>
<keyword evidence="2 4" id="KW-0238">DNA-binding</keyword>
<dbReference type="InterPro" id="IPR001647">
    <property type="entry name" value="HTH_TetR"/>
</dbReference>
<dbReference type="GO" id="GO:0003700">
    <property type="term" value="F:DNA-binding transcription factor activity"/>
    <property type="evidence" value="ECO:0007669"/>
    <property type="project" value="TreeGrafter"/>
</dbReference>
<name>A0A7G7MCC8_9PSEU</name>
<dbReference type="PANTHER" id="PTHR30055:SF234">
    <property type="entry name" value="HTH-TYPE TRANSCRIPTIONAL REGULATOR BETI"/>
    <property type="match status" value="1"/>
</dbReference>
<evidence type="ECO:0000313" key="6">
    <source>
        <dbReference type="EMBL" id="QNG50439.1"/>
    </source>
</evidence>
<evidence type="ECO:0000256" key="3">
    <source>
        <dbReference type="ARBA" id="ARBA00023163"/>
    </source>
</evidence>
<dbReference type="AlphaFoldDB" id="A0A7G7MCC8"/>
<evidence type="ECO:0000259" key="5">
    <source>
        <dbReference type="PROSITE" id="PS50977"/>
    </source>
</evidence>
<dbReference type="EMBL" id="CP060131">
    <property type="protein sequence ID" value="QNG50439.1"/>
    <property type="molecule type" value="Genomic_DNA"/>
</dbReference>
<dbReference type="PANTHER" id="PTHR30055">
    <property type="entry name" value="HTH-TYPE TRANSCRIPTIONAL REGULATOR RUTR"/>
    <property type="match status" value="1"/>
</dbReference>
<proteinExistence type="predicted"/>
<organism evidence="6 7">
    <name type="scientific">Pseudonocardia petroleophila</name>
    <dbReference type="NCBI Taxonomy" id="37331"/>
    <lineage>
        <taxon>Bacteria</taxon>
        <taxon>Bacillati</taxon>
        <taxon>Actinomycetota</taxon>
        <taxon>Actinomycetes</taxon>
        <taxon>Pseudonocardiales</taxon>
        <taxon>Pseudonocardiaceae</taxon>
        <taxon>Pseudonocardia</taxon>
    </lineage>
</organism>
<evidence type="ECO:0000256" key="1">
    <source>
        <dbReference type="ARBA" id="ARBA00023015"/>
    </source>
</evidence>
<evidence type="ECO:0000256" key="4">
    <source>
        <dbReference type="PROSITE-ProRule" id="PRU00335"/>
    </source>
</evidence>
<dbReference type="PRINTS" id="PR00455">
    <property type="entry name" value="HTHTETR"/>
</dbReference>
<keyword evidence="7" id="KW-1185">Reference proteome</keyword>
<sequence>MPDVASPSTDDAAAGDAGRRIRLDADDRRDQILKGARRLFAERPYSGVSTTELAAAAGTTRTNLHYYFGTKRGLYLEVLREFGQLPALPAERAGRATGPAELARLFARWLDVLEQHPQTIMTMIGTTAPGSDPEVEAVFRDGLRAWEDRLIAVLELRDDPSTRAMIRSFQGMVSAAIAEWLHGSSLTKAQVQALLTRTLLCIAEDVAR</sequence>
<dbReference type="InterPro" id="IPR009057">
    <property type="entry name" value="Homeodomain-like_sf"/>
</dbReference>
<dbReference type="InterPro" id="IPR036271">
    <property type="entry name" value="Tet_transcr_reg_TetR-rel_C_sf"/>
</dbReference>
<reference evidence="6 7" key="1">
    <citation type="submission" date="2020-08" db="EMBL/GenBank/DDBJ databases">
        <authorList>
            <person name="Mo P."/>
        </authorList>
    </citation>
    <scope>NUCLEOTIDE SEQUENCE [LARGE SCALE GENOMIC DNA]</scope>
    <source>
        <strain evidence="6 7">CGMCC 4.1532</strain>
    </source>
</reference>
<keyword evidence="1" id="KW-0805">Transcription regulation</keyword>
<protein>
    <submittedName>
        <fullName evidence="6">TetR/AcrR family transcriptional regulator</fullName>
    </submittedName>
</protein>
<dbReference type="Proteomes" id="UP000515728">
    <property type="component" value="Chromosome"/>
</dbReference>
<dbReference type="SUPFAM" id="SSF46689">
    <property type="entry name" value="Homeodomain-like"/>
    <property type="match status" value="1"/>
</dbReference>